<dbReference type="Proteomes" id="UP001302745">
    <property type="component" value="Unassembled WGS sequence"/>
</dbReference>
<comment type="caution">
    <text evidence="1">The sequence shown here is derived from an EMBL/GenBank/DDBJ whole genome shotgun (WGS) entry which is preliminary data.</text>
</comment>
<accession>A0AAN6VNJ2</accession>
<evidence type="ECO:0000313" key="2">
    <source>
        <dbReference type="Proteomes" id="UP001302745"/>
    </source>
</evidence>
<protein>
    <submittedName>
        <fullName evidence="1">Uncharacterized protein</fullName>
    </submittedName>
</protein>
<evidence type="ECO:0000313" key="1">
    <source>
        <dbReference type="EMBL" id="KAK4154604.1"/>
    </source>
</evidence>
<name>A0AAN6VNJ2_9PEZI</name>
<dbReference type="AlphaFoldDB" id="A0AAN6VNJ2"/>
<keyword evidence="2" id="KW-1185">Reference proteome</keyword>
<dbReference type="EMBL" id="MU856908">
    <property type="protein sequence ID" value="KAK4154604.1"/>
    <property type="molecule type" value="Genomic_DNA"/>
</dbReference>
<reference evidence="1" key="1">
    <citation type="journal article" date="2023" name="Mol. Phylogenet. Evol.">
        <title>Genome-scale phylogeny and comparative genomics of the fungal order Sordariales.</title>
        <authorList>
            <person name="Hensen N."/>
            <person name="Bonometti L."/>
            <person name="Westerberg I."/>
            <person name="Brannstrom I.O."/>
            <person name="Guillou S."/>
            <person name="Cros-Aarteil S."/>
            <person name="Calhoun S."/>
            <person name="Haridas S."/>
            <person name="Kuo A."/>
            <person name="Mondo S."/>
            <person name="Pangilinan J."/>
            <person name="Riley R."/>
            <person name="LaButti K."/>
            <person name="Andreopoulos B."/>
            <person name="Lipzen A."/>
            <person name="Chen C."/>
            <person name="Yan M."/>
            <person name="Daum C."/>
            <person name="Ng V."/>
            <person name="Clum A."/>
            <person name="Steindorff A."/>
            <person name="Ohm R.A."/>
            <person name="Martin F."/>
            <person name="Silar P."/>
            <person name="Natvig D.O."/>
            <person name="Lalanne C."/>
            <person name="Gautier V."/>
            <person name="Ament-Velasquez S.L."/>
            <person name="Kruys A."/>
            <person name="Hutchinson M.I."/>
            <person name="Powell A.J."/>
            <person name="Barry K."/>
            <person name="Miller A.N."/>
            <person name="Grigoriev I.V."/>
            <person name="Debuchy R."/>
            <person name="Gladieux P."/>
            <person name="Hiltunen Thoren M."/>
            <person name="Johannesson H."/>
        </authorList>
    </citation>
    <scope>NUCLEOTIDE SEQUENCE</scope>
    <source>
        <strain evidence="1">CBS 538.74</strain>
    </source>
</reference>
<proteinExistence type="predicted"/>
<reference evidence="1" key="2">
    <citation type="submission" date="2023-05" db="EMBL/GenBank/DDBJ databases">
        <authorList>
            <consortium name="Lawrence Berkeley National Laboratory"/>
            <person name="Steindorff A."/>
            <person name="Hensen N."/>
            <person name="Bonometti L."/>
            <person name="Westerberg I."/>
            <person name="Brannstrom I.O."/>
            <person name="Guillou S."/>
            <person name="Cros-Aarteil S."/>
            <person name="Calhoun S."/>
            <person name="Haridas S."/>
            <person name="Kuo A."/>
            <person name="Mondo S."/>
            <person name="Pangilinan J."/>
            <person name="Riley R."/>
            <person name="Labutti K."/>
            <person name="Andreopoulos B."/>
            <person name="Lipzen A."/>
            <person name="Chen C."/>
            <person name="Yanf M."/>
            <person name="Daum C."/>
            <person name="Ng V."/>
            <person name="Clum A."/>
            <person name="Ohm R."/>
            <person name="Martin F."/>
            <person name="Silar P."/>
            <person name="Natvig D."/>
            <person name="Lalanne C."/>
            <person name="Gautier V."/>
            <person name="Ament-Velasquez S.L."/>
            <person name="Kruys A."/>
            <person name="Hutchinson M.I."/>
            <person name="Powell A.J."/>
            <person name="Barry K."/>
            <person name="Miller A.N."/>
            <person name="Grigoriev I.V."/>
            <person name="Debuchy R."/>
            <person name="Gladieux P."/>
            <person name="Thoren M.H."/>
            <person name="Johannesson H."/>
        </authorList>
    </citation>
    <scope>NUCLEOTIDE SEQUENCE</scope>
    <source>
        <strain evidence="1">CBS 538.74</strain>
    </source>
</reference>
<sequence>MEVLADSLARALNAVQIPCVLWGHCLWSAHGVPTTVPSVDLVVPDSRIAGAREAITTSTNLTQPLVVCPDGAKCPWTNPRRQHPPPAFHLHIRGATRESTAVCFFLQSETLWFLPPFGPGFASPRARPLPRYLALACDRTVLPPFEIGMGKGVFDSDQTVVLVPRSHILLEALMRIMARDEGKRVGAYAVQHWAYMSLYVEPNGMLDVDLLPEPLGALHKKCTAGNMSSGAMIVAINRTLGIPVAPSDYR</sequence>
<organism evidence="1 2">
    <name type="scientific">Chaetomidium leptoderma</name>
    <dbReference type="NCBI Taxonomy" id="669021"/>
    <lineage>
        <taxon>Eukaryota</taxon>
        <taxon>Fungi</taxon>
        <taxon>Dikarya</taxon>
        <taxon>Ascomycota</taxon>
        <taxon>Pezizomycotina</taxon>
        <taxon>Sordariomycetes</taxon>
        <taxon>Sordariomycetidae</taxon>
        <taxon>Sordariales</taxon>
        <taxon>Chaetomiaceae</taxon>
        <taxon>Chaetomidium</taxon>
    </lineage>
</organism>
<gene>
    <name evidence="1" type="ORF">C8A00DRAFT_42673</name>
</gene>